<accession>A0A252F4Q0</accession>
<reference evidence="2 3" key="1">
    <citation type="submission" date="2017-05" db="EMBL/GenBank/DDBJ databases">
        <title>Butyricicoccus porcorum sp. nov. a butyrate-producing bacterium from the swine intestinal tract.</title>
        <authorList>
            <person name="Trachsel J."/>
            <person name="Humphrey S."/>
            <person name="Allen H.K."/>
        </authorList>
    </citation>
    <scope>NUCLEOTIDE SEQUENCE [LARGE SCALE GENOMIC DNA]</scope>
    <source>
        <strain evidence="2">BB10</strain>
    </source>
</reference>
<organism evidence="2 3">
    <name type="scientific">Butyricicoccus porcorum</name>
    <dbReference type="NCBI Taxonomy" id="1945634"/>
    <lineage>
        <taxon>Bacteria</taxon>
        <taxon>Bacillati</taxon>
        <taxon>Bacillota</taxon>
        <taxon>Clostridia</taxon>
        <taxon>Eubacteriales</taxon>
        <taxon>Butyricicoccaceae</taxon>
        <taxon>Butyricicoccus</taxon>
    </lineage>
</organism>
<comment type="caution">
    <text evidence="2">The sequence shown here is derived from an EMBL/GenBank/DDBJ whole genome shotgun (WGS) entry which is preliminary data.</text>
</comment>
<dbReference type="Gene3D" id="3.10.290.10">
    <property type="entry name" value="RNA-binding S4 domain"/>
    <property type="match status" value="1"/>
</dbReference>
<dbReference type="InterPro" id="IPR014330">
    <property type="entry name" value="RNA-bd_S4-rel_YaaA"/>
</dbReference>
<name>A0A252F4Q0_9FIRM</name>
<dbReference type="InterPro" id="IPR036986">
    <property type="entry name" value="S4_RNA-bd_sf"/>
</dbReference>
<dbReference type="EMBL" id="NHOC01000005">
    <property type="protein sequence ID" value="OUM20758.1"/>
    <property type="molecule type" value="Genomic_DNA"/>
</dbReference>
<evidence type="ECO:0000256" key="1">
    <source>
        <dbReference type="PROSITE-ProRule" id="PRU00182"/>
    </source>
</evidence>
<dbReference type="CDD" id="cd00165">
    <property type="entry name" value="S4"/>
    <property type="match status" value="1"/>
</dbReference>
<dbReference type="AlphaFoldDB" id="A0A252F4Q0"/>
<gene>
    <name evidence="2" type="ORF">CBW42_08005</name>
</gene>
<evidence type="ECO:0000313" key="2">
    <source>
        <dbReference type="EMBL" id="OUM20758.1"/>
    </source>
</evidence>
<sequence>MEEIEITTEYIKADAFLKFAGVCATGGQAKWMIEEGQVSVNGEVCTQRGKKLHRGDTISIVGGPTFRIV</sequence>
<dbReference type="Proteomes" id="UP000194903">
    <property type="component" value="Unassembled WGS sequence"/>
</dbReference>
<protein>
    <submittedName>
        <fullName evidence="2">Uncharacterized protein</fullName>
    </submittedName>
</protein>
<dbReference type="NCBIfam" id="TIGR02988">
    <property type="entry name" value="YaaA_near_RecF"/>
    <property type="match status" value="1"/>
</dbReference>
<keyword evidence="1" id="KW-0694">RNA-binding</keyword>
<dbReference type="GO" id="GO:0003723">
    <property type="term" value="F:RNA binding"/>
    <property type="evidence" value="ECO:0007669"/>
    <property type="project" value="UniProtKB-KW"/>
</dbReference>
<keyword evidence="3" id="KW-1185">Reference proteome</keyword>
<dbReference type="PROSITE" id="PS50889">
    <property type="entry name" value="S4"/>
    <property type="match status" value="1"/>
</dbReference>
<dbReference type="Pfam" id="PF13275">
    <property type="entry name" value="S4_2"/>
    <property type="match status" value="1"/>
</dbReference>
<dbReference type="RefSeq" id="WP_087019633.1">
    <property type="nucleotide sequence ID" value="NZ_CP178353.1"/>
</dbReference>
<proteinExistence type="predicted"/>
<dbReference type="SUPFAM" id="SSF55174">
    <property type="entry name" value="Alpha-L RNA-binding motif"/>
    <property type="match status" value="1"/>
</dbReference>
<evidence type="ECO:0000313" key="3">
    <source>
        <dbReference type="Proteomes" id="UP000194903"/>
    </source>
</evidence>
<dbReference type="OrthoDB" id="9811532at2"/>